<feature type="chain" id="PRO_5029008306" evidence="1">
    <location>
        <begin position="24"/>
        <end position="157"/>
    </location>
</feature>
<sequence length="157" mass="16178">MNIPFKTTLAALLLAAAVGQVHADGWRGHGRQGFNHYRSAPARVHGSGWIAPLVVLGIAGVALSAASQAPATVVVQPPPQPVVVYPQSSGYAVQPAYALPAGAVYASPGYAGPTYAAPPQAVESAPDGVAYYCPSYGQYHPQVQSCPGGWQLVAMTR</sequence>
<proteinExistence type="predicted"/>
<reference evidence="2 3" key="1">
    <citation type="submission" date="2019-09" db="EMBL/GenBank/DDBJ databases">
        <title>Identification of Malikia spinosa a prominent benzene-, toluene-, and ethylbenzene-degrading bacterium: enrichment, isolation and whole genome sequencing.</title>
        <authorList>
            <person name="Tancsics A."/>
            <person name="Revesz F."/>
            <person name="Kriszt B."/>
        </authorList>
    </citation>
    <scope>NUCLEOTIDE SEQUENCE [LARGE SCALE GENOMIC DNA]</scope>
    <source>
        <strain evidence="2 3">AB6</strain>
    </source>
</reference>
<feature type="signal peptide" evidence="1">
    <location>
        <begin position="1"/>
        <end position="23"/>
    </location>
</feature>
<evidence type="ECO:0000256" key="1">
    <source>
        <dbReference type="SAM" id="SignalP"/>
    </source>
</evidence>
<protein>
    <submittedName>
        <fullName evidence="2">Uncharacterized protein</fullName>
    </submittedName>
</protein>
<dbReference type="EMBL" id="VYSB01000045">
    <property type="protein sequence ID" value="MYZ54061.1"/>
    <property type="molecule type" value="Genomic_DNA"/>
</dbReference>
<dbReference type="Proteomes" id="UP000481947">
    <property type="component" value="Unassembled WGS sequence"/>
</dbReference>
<accession>A0A7C9MZI7</accession>
<evidence type="ECO:0000313" key="2">
    <source>
        <dbReference type="EMBL" id="MYZ54061.1"/>
    </source>
</evidence>
<evidence type="ECO:0000313" key="3">
    <source>
        <dbReference type="Proteomes" id="UP000481947"/>
    </source>
</evidence>
<name>A0A7C9MZI7_9BURK</name>
<dbReference type="AlphaFoldDB" id="A0A7C9MZI7"/>
<comment type="caution">
    <text evidence="2">The sequence shown here is derived from an EMBL/GenBank/DDBJ whole genome shotgun (WGS) entry which is preliminary data.</text>
</comment>
<organism evidence="2 3">
    <name type="scientific">Malikia spinosa</name>
    <dbReference type="NCBI Taxonomy" id="86180"/>
    <lineage>
        <taxon>Bacteria</taxon>
        <taxon>Pseudomonadati</taxon>
        <taxon>Pseudomonadota</taxon>
        <taxon>Betaproteobacteria</taxon>
        <taxon>Burkholderiales</taxon>
        <taxon>Comamonadaceae</taxon>
        <taxon>Malikia</taxon>
    </lineage>
</organism>
<keyword evidence="1" id="KW-0732">Signal</keyword>
<gene>
    <name evidence="2" type="ORF">F5985_18545</name>
</gene>
<dbReference type="RefSeq" id="WP_161126515.1">
    <property type="nucleotide sequence ID" value="NZ_JAVBYE010000028.1"/>
</dbReference>